<dbReference type="InterPro" id="IPR011249">
    <property type="entry name" value="Metalloenz_LuxS/M16"/>
</dbReference>
<dbReference type="Pfam" id="PF05193">
    <property type="entry name" value="Peptidase_M16_C"/>
    <property type="match status" value="1"/>
</dbReference>
<evidence type="ECO:0000313" key="4">
    <source>
        <dbReference type="Proteomes" id="UP000013827"/>
    </source>
</evidence>
<evidence type="ECO:0000313" key="3">
    <source>
        <dbReference type="EnsemblProtists" id="EOD13210"/>
    </source>
</evidence>
<dbReference type="KEGG" id="ehx:EMIHUDRAFT_212988"/>
<organism evidence="3 4">
    <name type="scientific">Emiliania huxleyi (strain CCMP1516)</name>
    <dbReference type="NCBI Taxonomy" id="280463"/>
    <lineage>
        <taxon>Eukaryota</taxon>
        <taxon>Haptista</taxon>
        <taxon>Haptophyta</taxon>
        <taxon>Prymnesiophyceae</taxon>
        <taxon>Isochrysidales</taxon>
        <taxon>Noelaerhabdaceae</taxon>
        <taxon>Emiliania</taxon>
    </lineage>
</organism>
<dbReference type="Proteomes" id="UP000013827">
    <property type="component" value="Unassembled WGS sequence"/>
</dbReference>
<dbReference type="RefSeq" id="XP_005765639.1">
    <property type="nucleotide sequence ID" value="XM_005765582.1"/>
</dbReference>
<dbReference type="AlphaFoldDB" id="A0A0D3IPM5"/>
<dbReference type="Gene3D" id="3.30.830.10">
    <property type="entry name" value="Metalloenzyme, LuxS/M16 peptidase-like"/>
    <property type="match status" value="4"/>
</dbReference>
<accession>A0A0D3IPM5</accession>
<protein>
    <submittedName>
        <fullName evidence="3">Uncharacterized protein</fullName>
    </submittedName>
</protein>
<dbReference type="MEROPS" id="M16.A12"/>
<feature type="domain" description="Peptidase M16 C-terminal" evidence="2">
    <location>
        <begin position="205"/>
        <end position="368"/>
    </location>
</feature>
<feature type="domain" description="Peptidase M16 N-terminal" evidence="1">
    <location>
        <begin position="66"/>
        <end position="155"/>
    </location>
</feature>
<evidence type="ECO:0000259" key="1">
    <source>
        <dbReference type="Pfam" id="PF00675"/>
    </source>
</evidence>
<dbReference type="InterPro" id="IPR011765">
    <property type="entry name" value="Pept_M16_N"/>
</dbReference>
<dbReference type="InterPro" id="IPR007863">
    <property type="entry name" value="Peptidase_M16_C"/>
</dbReference>
<keyword evidence="4" id="KW-1185">Reference proteome</keyword>
<dbReference type="PaxDb" id="2903-EOD13210"/>
<dbReference type="FunFam" id="3.30.830.10:FF:000015">
    <property type="entry name" value="Putative zinc metalloprotease"/>
    <property type="match status" value="1"/>
</dbReference>
<reference evidence="3" key="2">
    <citation type="submission" date="2024-10" db="UniProtKB">
        <authorList>
            <consortium name="EnsemblProtists"/>
        </authorList>
    </citation>
    <scope>IDENTIFICATION</scope>
</reference>
<dbReference type="PANTHER" id="PTHR43016">
    <property type="entry name" value="PRESEQUENCE PROTEASE"/>
    <property type="match status" value="1"/>
</dbReference>
<proteinExistence type="predicted"/>
<dbReference type="HOGENOM" id="CLU_006065_0_0_1"/>
<dbReference type="GO" id="GO:0046872">
    <property type="term" value="F:metal ion binding"/>
    <property type="evidence" value="ECO:0007669"/>
    <property type="project" value="InterPro"/>
</dbReference>
<dbReference type="PANTHER" id="PTHR43016:SF16">
    <property type="entry name" value="METALLOPROTEASE, PUTATIVE (AFU_ORTHOLOGUE AFUA_4G07610)-RELATED"/>
    <property type="match status" value="1"/>
</dbReference>
<dbReference type="eggNOG" id="KOG0961">
    <property type="taxonomic scope" value="Eukaryota"/>
</dbReference>
<dbReference type="OMA" id="CVEGPFW"/>
<name>A0A0D3IPM5_EMIH1</name>
<dbReference type="FunFam" id="3.30.830.10:FF:000031">
    <property type="entry name" value="Putative zinc metalloprotease"/>
    <property type="match status" value="1"/>
</dbReference>
<sequence length="1101" mass="117441">MCASTTKEAGSTWRKVGSVTVPGAELHSYVSSATGLRALLAKTDEPLCSMHMAIATEADTNEWSHKDDGLPHVLEHETFLGSEQYPFKGLLDKLANRSLADGTNAWTATDHTCYTLTTAGHRGLLNMLPIYADHVFYPTLTQAGFTTEIHHVTAEGEDKGVVYCEMQGRENDSSSLIDRAVMDLLYPTGGYSAETGGKMANIRRLTNEQVARYHAENYRPDNTLLVVSGLVEEADFLSALSALEQRVVSKQAQAAVGVAPPRRPWSSPVCSMAALGVDGIVVCSAPPSSTELEVKGAARTISFPTEDESVGTVSMAWRGPAYSDAATWQKLALLHNYLTDSAASPLAKAFVECASPLCGDVSATHEVFVEGYHQLWFEDAEVETIDQIAPSLFRHLVAARDDFSMERMGLCIRRMRRTHLSSVERHPTDTLIDGLTRHFLYYPTEDDQAAGGLAECCDPLAQLPSLEAMSRADWQALLSLWYLDRPCAAVVGRPSAALVKEIAESEAARVQKQRESLGSARLEELGAALDAAVAANGKEIPTELLTRVSIPSKSDVRSIPIVSVRGGGETPFAVVPGSGEGMDASLTAKLLSRLPAPASGAPLPYWLQATLVDSPFLSVKVALDTSDVPASLRPYLPLLLELWFKAPARLEDGSRLSKDAFVAALEDDTVSYSASFGVGGKVPQLISASIKLELDSGAADATLSKGLSWMRRAMYLTRYTTSNVKMTAKRLLSGIPGTYRDGDEMKSHVYACLALDRGRSNGAAASPMVQQPFLQTLLARLATRDGSRHVLEMLHSLRAHLVAPTRMQLLLAGRLTELSQPYEAVVGAAAGPRLESLPLEAAAAAEAVQPSPGPARLLTGVRSVHVQLERPLLGGAVVALSAIENAYVLLSARGVGPHHPDVAALRVAIEHLTALEGDFWVRLRGAGLTYGASLYNLPESERLQLTLYRCGDALAAYSASKEIIAEYASGAATLSQVDLEGAKSSLTYNLISSTSNKPAAVSAQWAAGYTGVQADYTGWLLSKVEEVTAADALRALSAHLTPLFEASAVLVVSSPAGKAKELADSLGEVHGNSEPLPVLAEDELSSKLCGGDAADISPPPA</sequence>
<dbReference type="EnsemblProtists" id="EOD13210">
    <property type="protein sequence ID" value="EOD13210"/>
    <property type="gene ID" value="EMIHUDRAFT_212988"/>
</dbReference>
<dbReference type="SUPFAM" id="SSF63411">
    <property type="entry name" value="LuxS/MPP-like metallohydrolase"/>
    <property type="match status" value="3"/>
</dbReference>
<evidence type="ECO:0000259" key="2">
    <source>
        <dbReference type="Pfam" id="PF05193"/>
    </source>
</evidence>
<dbReference type="GeneID" id="17259346"/>
<reference evidence="4" key="1">
    <citation type="journal article" date="2013" name="Nature">
        <title>Pan genome of the phytoplankton Emiliania underpins its global distribution.</title>
        <authorList>
            <person name="Read B.A."/>
            <person name="Kegel J."/>
            <person name="Klute M.J."/>
            <person name="Kuo A."/>
            <person name="Lefebvre S.C."/>
            <person name="Maumus F."/>
            <person name="Mayer C."/>
            <person name="Miller J."/>
            <person name="Monier A."/>
            <person name="Salamov A."/>
            <person name="Young J."/>
            <person name="Aguilar M."/>
            <person name="Claverie J.M."/>
            <person name="Frickenhaus S."/>
            <person name="Gonzalez K."/>
            <person name="Herman E.K."/>
            <person name="Lin Y.C."/>
            <person name="Napier J."/>
            <person name="Ogata H."/>
            <person name="Sarno A.F."/>
            <person name="Shmutz J."/>
            <person name="Schroeder D."/>
            <person name="de Vargas C."/>
            <person name="Verret F."/>
            <person name="von Dassow P."/>
            <person name="Valentin K."/>
            <person name="Van de Peer Y."/>
            <person name="Wheeler G."/>
            <person name="Dacks J.B."/>
            <person name="Delwiche C.F."/>
            <person name="Dyhrman S.T."/>
            <person name="Glockner G."/>
            <person name="John U."/>
            <person name="Richards T."/>
            <person name="Worden A.Z."/>
            <person name="Zhang X."/>
            <person name="Grigoriev I.V."/>
            <person name="Allen A.E."/>
            <person name="Bidle K."/>
            <person name="Borodovsky M."/>
            <person name="Bowler C."/>
            <person name="Brownlee C."/>
            <person name="Cock J.M."/>
            <person name="Elias M."/>
            <person name="Gladyshev V.N."/>
            <person name="Groth M."/>
            <person name="Guda C."/>
            <person name="Hadaegh A."/>
            <person name="Iglesias-Rodriguez M.D."/>
            <person name="Jenkins J."/>
            <person name="Jones B.M."/>
            <person name="Lawson T."/>
            <person name="Leese F."/>
            <person name="Lindquist E."/>
            <person name="Lobanov A."/>
            <person name="Lomsadze A."/>
            <person name="Malik S.B."/>
            <person name="Marsh M.E."/>
            <person name="Mackinder L."/>
            <person name="Mock T."/>
            <person name="Mueller-Roeber B."/>
            <person name="Pagarete A."/>
            <person name="Parker M."/>
            <person name="Probert I."/>
            <person name="Quesneville H."/>
            <person name="Raines C."/>
            <person name="Rensing S.A."/>
            <person name="Riano-Pachon D.M."/>
            <person name="Richier S."/>
            <person name="Rokitta S."/>
            <person name="Shiraiwa Y."/>
            <person name="Soanes D.M."/>
            <person name="van der Giezen M."/>
            <person name="Wahlund T.M."/>
            <person name="Williams B."/>
            <person name="Wilson W."/>
            <person name="Wolfe G."/>
            <person name="Wurch L.L."/>
        </authorList>
    </citation>
    <scope>NUCLEOTIDE SEQUENCE</scope>
</reference>
<dbReference type="Pfam" id="PF00675">
    <property type="entry name" value="Peptidase_M16"/>
    <property type="match status" value="1"/>
</dbReference>